<dbReference type="Pfam" id="PF01833">
    <property type="entry name" value="TIG"/>
    <property type="match status" value="1"/>
</dbReference>
<dbReference type="Proteomes" id="UP001356704">
    <property type="component" value="Unassembled WGS sequence"/>
</dbReference>
<dbReference type="EMBL" id="JAZHOU010000004">
    <property type="protein sequence ID" value="MEF3079839.1"/>
    <property type="molecule type" value="Genomic_DNA"/>
</dbReference>
<feature type="signal peptide" evidence="2">
    <location>
        <begin position="1"/>
        <end position="22"/>
    </location>
</feature>
<dbReference type="SUPFAM" id="SSF81296">
    <property type="entry name" value="E set domains"/>
    <property type="match status" value="2"/>
</dbReference>
<name>A0ABU7W9M8_9FLAO</name>
<feature type="chain" id="PRO_5046080768" evidence="2">
    <location>
        <begin position="23"/>
        <end position="511"/>
    </location>
</feature>
<keyword evidence="2" id="KW-0732">Signal</keyword>
<evidence type="ECO:0000313" key="6">
    <source>
        <dbReference type="Proteomes" id="UP001356704"/>
    </source>
</evidence>
<evidence type="ECO:0000256" key="1">
    <source>
        <dbReference type="ARBA" id="ARBA00022801"/>
    </source>
</evidence>
<keyword evidence="6" id="KW-1185">Reference proteome</keyword>
<comment type="caution">
    <text evidence="5">The sequence shown here is derived from an EMBL/GenBank/DDBJ whole genome shotgun (WGS) entry which is preliminary data.</text>
</comment>
<dbReference type="PROSITE" id="PS51257">
    <property type="entry name" value="PROKAR_LIPOPROTEIN"/>
    <property type="match status" value="1"/>
</dbReference>
<gene>
    <name evidence="5" type="ORF">V1468_12545</name>
</gene>
<dbReference type="InterPro" id="IPR014756">
    <property type="entry name" value="Ig_E-set"/>
</dbReference>
<feature type="domain" description="IPT/TIG" evidence="3">
    <location>
        <begin position="114"/>
        <end position="191"/>
    </location>
</feature>
<dbReference type="InterPro" id="IPR003305">
    <property type="entry name" value="CenC_carb-bd"/>
</dbReference>
<sequence length="511" mass="54286">MLKALRLIGVFLTVIAAFSVVGCNDDDTFEQVSIVSVSPNEIFPGDEVTLEGENFNEVLFVFLNNDQVSYQLNGNIISFLTPTNGGVGERTVTLVMPDGYIVTTEITIVPRPFPIIEAVSTNAAQEGEQVTLRGTSLDNVESVTIGEVEASVVSSTATELVITVPAGVPENVASTILVVTNGGEATAPGNFYVGQNLVLNGGFELGDGDDFTNWSKFNGADLMTATTASGEAYFDRSLRAVGFGGDAWRTQLASDPAAMQVGVEYTLSMLIKAEAGSPGDGGNIRFSTNPDALYSGNYDITSEWQQIEWVFTANADPARVVLDLGVVENAVYFIDNVTLIATGSGTPPPPPININGSFEESDLGVADNINGWGGLNGANASGEVTDEESHDGDKSVKMTINAIGSNPWDIQPTSNMTVVDGETYNLSVWFKGTGISNMKIAIDQGGDPGWAEWGNPEQSFQDNAWTEVNYDFTADTTNSNDGNARFAISMSYDGNVGGVIYIDDLVVRLVQ</sequence>
<feature type="domain" description="CBM-cenC" evidence="4">
    <location>
        <begin position="354"/>
        <end position="490"/>
    </location>
</feature>
<dbReference type="InterPro" id="IPR013783">
    <property type="entry name" value="Ig-like_fold"/>
</dbReference>
<dbReference type="CDD" id="cd00102">
    <property type="entry name" value="IPT"/>
    <property type="match status" value="1"/>
</dbReference>
<proteinExistence type="predicted"/>
<evidence type="ECO:0000259" key="4">
    <source>
        <dbReference type="Pfam" id="PF02018"/>
    </source>
</evidence>
<dbReference type="Pfam" id="PF02018">
    <property type="entry name" value="CBM_4_9"/>
    <property type="match status" value="2"/>
</dbReference>
<dbReference type="Gene3D" id="2.60.40.10">
    <property type="entry name" value="Immunoglobulins"/>
    <property type="match status" value="2"/>
</dbReference>
<evidence type="ECO:0000313" key="5">
    <source>
        <dbReference type="EMBL" id="MEF3079839.1"/>
    </source>
</evidence>
<feature type="domain" description="CBM-cenC" evidence="4">
    <location>
        <begin position="195"/>
        <end position="322"/>
    </location>
</feature>
<protein>
    <submittedName>
        <fullName evidence="5">Carbohydrate binding domain-containing protein</fullName>
    </submittedName>
</protein>
<dbReference type="InterPro" id="IPR002909">
    <property type="entry name" value="IPT_dom"/>
</dbReference>
<keyword evidence="1" id="KW-0378">Hydrolase</keyword>
<dbReference type="RefSeq" id="WP_331810571.1">
    <property type="nucleotide sequence ID" value="NZ_JAZHOU010000004.1"/>
</dbReference>
<dbReference type="InterPro" id="IPR008979">
    <property type="entry name" value="Galactose-bd-like_sf"/>
</dbReference>
<reference evidence="5 6" key="1">
    <citation type="submission" date="2024-02" db="EMBL/GenBank/DDBJ databases">
        <title>Winogradskyella poriferorum JCM 12885.</title>
        <authorList>
            <person name="Zhang D.-F."/>
            <person name="Fu Z.-Y."/>
        </authorList>
    </citation>
    <scope>NUCLEOTIDE SEQUENCE [LARGE SCALE GENOMIC DNA]</scope>
    <source>
        <strain evidence="5 6">JCM 12885</strain>
    </source>
</reference>
<dbReference type="Gene3D" id="2.60.120.260">
    <property type="entry name" value="Galactose-binding domain-like"/>
    <property type="match status" value="2"/>
</dbReference>
<accession>A0ABU7W9M8</accession>
<evidence type="ECO:0000259" key="3">
    <source>
        <dbReference type="Pfam" id="PF01833"/>
    </source>
</evidence>
<organism evidence="5 6">
    <name type="scientific">Winogradskyella poriferorum</name>
    <dbReference type="NCBI Taxonomy" id="307627"/>
    <lineage>
        <taxon>Bacteria</taxon>
        <taxon>Pseudomonadati</taxon>
        <taxon>Bacteroidota</taxon>
        <taxon>Flavobacteriia</taxon>
        <taxon>Flavobacteriales</taxon>
        <taxon>Flavobacteriaceae</taxon>
        <taxon>Winogradskyella</taxon>
    </lineage>
</organism>
<dbReference type="SUPFAM" id="SSF49785">
    <property type="entry name" value="Galactose-binding domain-like"/>
    <property type="match status" value="2"/>
</dbReference>
<evidence type="ECO:0000256" key="2">
    <source>
        <dbReference type="SAM" id="SignalP"/>
    </source>
</evidence>